<dbReference type="EMBL" id="BGZK01002631">
    <property type="protein sequence ID" value="GBP95451.1"/>
    <property type="molecule type" value="Genomic_DNA"/>
</dbReference>
<gene>
    <name evidence="2" type="ORF">EVAR_100006_1</name>
</gene>
<evidence type="ECO:0000313" key="2">
    <source>
        <dbReference type="EMBL" id="GBP95451.1"/>
    </source>
</evidence>
<reference evidence="2 3" key="1">
    <citation type="journal article" date="2019" name="Commun. Biol.">
        <title>The bagworm genome reveals a unique fibroin gene that provides high tensile strength.</title>
        <authorList>
            <person name="Kono N."/>
            <person name="Nakamura H."/>
            <person name="Ohtoshi R."/>
            <person name="Tomita M."/>
            <person name="Numata K."/>
            <person name="Arakawa K."/>
        </authorList>
    </citation>
    <scope>NUCLEOTIDE SEQUENCE [LARGE SCALE GENOMIC DNA]</scope>
</reference>
<sequence length="120" mass="12719">MVELPSWLVVAASSIPSLPVRGFSEVSLLLSSTSKSQLVSRFSSYGAGAEPADRVVVENAQPHKSPGQWSQRQSASGAGGGRRAQQHSQVLHGPSIRFTAAHRTYFDGLYGMLSVLALAP</sequence>
<keyword evidence="3" id="KW-1185">Reference proteome</keyword>
<dbReference type="Proteomes" id="UP000299102">
    <property type="component" value="Unassembled WGS sequence"/>
</dbReference>
<feature type="compositionally biased region" description="Low complexity" evidence="1">
    <location>
        <begin position="67"/>
        <end position="76"/>
    </location>
</feature>
<name>A0A4C2A3B9_EUMVA</name>
<comment type="caution">
    <text evidence="2">The sequence shown here is derived from an EMBL/GenBank/DDBJ whole genome shotgun (WGS) entry which is preliminary data.</text>
</comment>
<organism evidence="2 3">
    <name type="scientific">Eumeta variegata</name>
    <name type="common">Bagworm moth</name>
    <name type="synonym">Eumeta japonica</name>
    <dbReference type="NCBI Taxonomy" id="151549"/>
    <lineage>
        <taxon>Eukaryota</taxon>
        <taxon>Metazoa</taxon>
        <taxon>Ecdysozoa</taxon>
        <taxon>Arthropoda</taxon>
        <taxon>Hexapoda</taxon>
        <taxon>Insecta</taxon>
        <taxon>Pterygota</taxon>
        <taxon>Neoptera</taxon>
        <taxon>Endopterygota</taxon>
        <taxon>Lepidoptera</taxon>
        <taxon>Glossata</taxon>
        <taxon>Ditrysia</taxon>
        <taxon>Tineoidea</taxon>
        <taxon>Psychidae</taxon>
        <taxon>Oiketicinae</taxon>
        <taxon>Eumeta</taxon>
    </lineage>
</organism>
<protein>
    <submittedName>
        <fullName evidence="2">Uncharacterized protein</fullName>
    </submittedName>
</protein>
<feature type="region of interest" description="Disordered" evidence="1">
    <location>
        <begin position="58"/>
        <end position="89"/>
    </location>
</feature>
<evidence type="ECO:0000256" key="1">
    <source>
        <dbReference type="SAM" id="MobiDB-lite"/>
    </source>
</evidence>
<evidence type="ECO:0000313" key="3">
    <source>
        <dbReference type="Proteomes" id="UP000299102"/>
    </source>
</evidence>
<accession>A0A4C2A3B9</accession>
<proteinExistence type="predicted"/>
<dbReference type="AlphaFoldDB" id="A0A4C2A3B9"/>